<sequence length="221" mass="24410">MNPYGVTSLIETAIALPILSLLAVLLRFYVRLHMRRSHIGVDDWLSLIAVVTLFGLAVMQVIGAVAGVDGRNAATGSKDVERVLLEQKETKAEHESQLRRAILVIEKVTYTAIKLSVLFLYRRIFSVDKPFRVANNVLIVVMLIWGVVFLFLGSFICVGNSGVDLNGLNCAAEQWSLLWFGITEVLGDIAILSLPYPCIRKLQINKRETVGLVAIFALGTL</sequence>
<evidence type="ECO:0000259" key="7">
    <source>
        <dbReference type="Pfam" id="PF20684"/>
    </source>
</evidence>
<organism evidence="8 9">
    <name type="scientific">Ramalina farinacea</name>
    <dbReference type="NCBI Taxonomy" id="258253"/>
    <lineage>
        <taxon>Eukaryota</taxon>
        <taxon>Fungi</taxon>
        <taxon>Dikarya</taxon>
        <taxon>Ascomycota</taxon>
        <taxon>Pezizomycotina</taxon>
        <taxon>Lecanoromycetes</taxon>
        <taxon>OSLEUM clade</taxon>
        <taxon>Lecanoromycetidae</taxon>
        <taxon>Lecanorales</taxon>
        <taxon>Lecanorineae</taxon>
        <taxon>Ramalinaceae</taxon>
        <taxon>Ramalina</taxon>
    </lineage>
</organism>
<evidence type="ECO:0000256" key="4">
    <source>
        <dbReference type="ARBA" id="ARBA00023136"/>
    </source>
</evidence>
<proteinExistence type="inferred from homology"/>
<dbReference type="PANTHER" id="PTHR33048:SF47">
    <property type="entry name" value="INTEGRAL MEMBRANE PROTEIN-RELATED"/>
    <property type="match status" value="1"/>
</dbReference>
<comment type="similarity">
    <text evidence="5">Belongs to the SAT4 family.</text>
</comment>
<feature type="transmembrane region" description="Helical" evidence="6">
    <location>
        <begin position="12"/>
        <end position="32"/>
    </location>
</feature>
<comment type="caution">
    <text evidence="8">The sequence shown here is derived from an EMBL/GenBank/DDBJ whole genome shotgun (WGS) entry which is preliminary data.</text>
</comment>
<evidence type="ECO:0000256" key="6">
    <source>
        <dbReference type="SAM" id="Phobius"/>
    </source>
</evidence>
<dbReference type="InterPro" id="IPR049326">
    <property type="entry name" value="Rhodopsin_dom_fungi"/>
</dbReference>
<evidence type="ECO:0000313" key="9">
    <source>
        <dbReference type="Proteomes" id="UP001161017"/>
    </source>
</evidence>
<feature type="transmembrane region" description="Helical" evidence="6">
    <location>
        <begin position="101"/>
        <end position="121"/>
    </location>
</feature>
<feature type="transmembrane region" description="Helical" evidence="6">
    <location>
        <begin position="176"/>
        <end position="199"/>
    </location>
</feature>
<keyword evidence="2 6" id="KW-0812">Transmembrane</keyword>
<evidence type="ECO:0000313" key="8">
    <source>
        <dbReference type="EMBL" id="MDI1493263.1"/>
    </source>
</evidence>
<feature type="domain" description="Rhodopsin" evidence="7">
    <location>
        <begin position="26"/>
        <end position="220"/>
    </location>
</feature>
<feature type="transmembrane region" description="Helical" evidence="6">
    <location>
        <begin position="44"/>
        <end position="68"/>
    </location>
</feature>
<keyword evidence="3 6" id="KW-1133">Transmembrane helix</keyword>
<name>A0AA43TZ29_9LECA</name>
<dbReference type="GO" id="GO:0016020">
    <property type="term" value="C:membrane"/>
    <property type="evidence" value="ECO:0007669"/>
    <property type="project" value="UniProtKB-SubCell"/>
</dbReference>
<keyword evidence="9" id="KW-1185">Reference proteome</keyword>
<reference evidence="8" key="1">
    <citation type="journal article" date="2023" name="Genome Biol. Evol.">
        <title>First Whole Genome Sequence and Flow Cytometry Genome Size Data for the Lichen-Forming Fungus Ramalina farinacea (Ascomycota).</title>
        <authorList>
            <person name="Llewellyn T."/>
            <person name="Mian S."/>
            <person name="Hill R."/>
            <person name="Leitch I.J."/>
            <person name="Gaya E."/>
        </authorList>
    </citation>
    <scope>NUCLEOTIDE SEQUENCE</scope>
    <source>
        <strain evidence="8">LIQ254RAFAR</strain>
    </source>
</reference>
<evidence type="ECO:0000256" key="2">
    <source>
        <dbReference type="ARBA" id="ARBA00022692"/>
    </source>
</evidence>
<gene>
    <name evidence="8" type="ORF">OHK93_005051</name>
</gene>
<comment type="subcellular location">
    <subcellularLocation>
        <location evidence="1">Membrane</location>
        <topology evidence="1">Multi-pass membrane protein</topology>
    </subcellularLocation>
</comment>
<dbReference type="AlphaFoldDB" id="A0AA43TZ29"/>
<accession>A0AA43TZ29</accession>
<protein>
    <recommendedName>
        <fullName evidence="7">Rhodopsin domain-containing protein</fullName>
    </recommendedName>
</protein>
<dbReference type="PANTHER" id="PTHR33048">
    <property type="entry name" value="PTH11-LIKE INTEGRAL MEMBRANE PROTEIN (AFU_ORTHOLOGUE AFUA_5G11245)"/>
    <property type="match status" value="1"/>
</dbReference>
<dbReference type="InterPro" id="IPR052337">
    <property type="entry name" value="SAT4-like"/>
</dbReference>
<dbReference type="Pfam" id="PF20684">
    <property type="entry name" value="Fung_rhodopsin"/>
    <property type="match status" value="1"/>
</dbReference>
<evidence type="ECO:0000256" key="3">
    <source>
        <dbReference type="ARBA" id="ARBA00022989"/>
    </source>
</evidence>
<keyword evidence="4 6" id="KW-0472">Membrane</keyword>
<dbReference type="EMBL" id="JAPUFD010000025">
    <property type="protein sequence ID" value="MDI1493263.1"/>
    <property type="molecule type" value="Genomic_DNA"/>
</dbReference>
<dbReference type="Proteomes" id="UP001161017">
    <property type="component" value="Unassembled WGS sequence"/>
</dbReference>
<evidence type="ECO:0000256" key="1">
    <source>
        <dbReference type="ARBA" id="ARBA00004141"/>
    </source>
</evidence>
<evidence type="ECO:0000256" key="5">
    <source>
        <dbReference type="ARBA" id="ARBA00038359"/>
    </source>
</evidence>
<feature type="transmembrane region" description="Helical" evidence="6">
    <location>
        <begin position="133"/>
        <end position="156"/>
    </location>
</feature>